<dbReference type="Proteomes" id="UP000321794">
    <property type="component" value="Unassembled WGS sequence"/>
</dbReference>
<reference evidence="1 2" key="1">
    <citation type="submission" date="2019-07" db="EMBL/GenBank/DDBJ databases">
        <title>Whole genome shotgun sequence of Lactobacillus zymae NBRC 107157.</title>
        <authorList>
            <person name="Hosoyama A."/>
            <person name="Uohara A."/>
            <person name="Ohji S."/>
            <person name="Ichikawa N."/>
        </authorList>
    </citation>
    <scope>NUCLEOTIDE SEQUENCE [LARGE SCALE GENOMIC DNA]</scope>
    <source>
        <strain evidence="1 2">NBRC 107157</strain>
    </source>
</reference>
<keyword evidence="2" id="KW-1185">Reference proteome</keyword>
<gene>
    <name evidence="1" type="ORF">LZY01_13620</name>
</gene>
<proteinExistence type="predicted"/>
<comment type="caution">
    <text evidence="1">The sequence shown here is derived from an EMBL/GenBank/DDBJ whole genome shotgun (WGS) entry which is preliminary data.</text>
</comment>
<dbReference type="EMBL" id="BJZK01000015">
    <property type="protein sequence ID" value="GEO72194.1"/>
    <property type="molecule type" value="Genomic_DNA"/>
</dbReference>
<accession>A0ABQ0WWE0</accession>
<evidence type="ECO:0000313" key="2">
    <source>
        <dbReference type="Proteomes" id="UP000321794"/>
    </source>
</evidence>
<name>A0ABQ0WWE0_9LACO</name>
<evidence type="ECO:0000313" key="1">
    <source>
        <dbReference type="EMBL" id="GEO72194.1"/>
    </source>
</evidence>
<organism evidence="1 2">
    <name type="scientific">Levilactobacillus zymae</name>
    <dbReference type="NCBI Taxonomy" id="267363"/>
    <lineage>
        <taxon>Bacteria</taxon>
        <taxon>Bacillati</taxon>
        <taxon>Bacillota</taxon>
        <taxon>Bacilli</taxon>
        <taxon>Lactobacillales</taxon>
        <taxon>Lactobacillaceae</taxon>
        <taxon>Levilactobacillus</taxon>
    </lineage>
</organism>
<protein>
    <recommendedName>
        <fullName evidence="3">Secreted protein</fullName>
    </recommendedName>
</protein>
<evidence type="ECO:0008006" key="3">
    <source>
        <dbReference type="Google" id="ProtNLM"/>
    </source>
</evidence>
<sequence length="98" mass="11070">MALTDTWCCWARLQTVLPAWTRTVLALAWAPPISKAAALKEPSKMDLVKALIMYHSITRICMYLTYKFQYRKVRLPGGCGPITNFNGLMTKMSVVTNT</sequence>